<protein>
    <submittedName>
        <fullName evidence="1">Uncharacterized protein</fullName>
    </submittedName>
</protein>
<organism evidence="1 2">
    <name type="scientific">Streptacidiphilus monticola</name>
    <dbReference type="NCBI Taxonomy" id="2161674"/>
    <lineage>
        <taxon>Bacteria</taxon>
        <taxon>Bacillati</taxon>
        <taxon>Actinomycetota</taxon>
        <taxon>Actinomycetes</taxon>
        <taxon>Kitasatosporales</taxon>
        <taxon>Streptomycetaceae</taxon>
        <taxon>Streptacidiphilus</taxon>
    </lineage>
</organism>
<dbReference type="RefSeq" id="WP_380587470.1">
    <property type="nucleotide sequence ID" value="NZ_JBHSQJ010000117.1"/>
</dbReference>
<gene>
    <name evidence="1" type="ORF">ACFP3V_24600</name>
</gene>
<dbReference type="Proteomes" id="UP001596174">
    <property type="component" value="Unassembled WGS sequence"/>
</dbReference>
<accession>A0ABW1G743</accession>
<evidence type="ECO:0000313" key="1">
    <source>
        <dbReference type="EMBL" id="MFC5910389.1"/>
    </source>
</evidence>
<reference evidence="2" key="1">
    <citation type="journal article" date="2019" name="Int. J. Syst. Evol. Microbiol.">
        <title>The Global Catalogue of Microorganisms (GCM) 10K type strain sequencing project: providing services to taxonomists for standard genome sequencing and annotation.</title>
        <authorList>
            <consortium name="The Broad Institute Genomics Platform"/>
            <consortium name="The Broad Institute Genome Sequencing Center for Infectious Disease"/>
            <person name="Wu L."/>
            <person name="Ma J."/>
        </authorList>
    </citation>
    <scope>NUCLEOTIDE SEQUENCE [LARGE SCALE GENOMIC DNA]</scope>
    <source>
        <strain evidence="2">JCM 4816</strain>
    </source>
</reference>
<evidence type="ECO:0000313" key="2">
    <source>
        <dbReference type="Proteomes" id="UP001596174"/>
    </source>
</evidence>
<proteinExistence type="predicted"/>
<name>A0ABW1G743_9ACTN</name>
<sequence length="128" mass="13927">MRHVSGSEIVFHFRSTAAAKAALAKVERGYAGCRKRLNAAHLTDVVTGRRITARVDRTATVRGGVSYLTTLREGTRLADPANLPSDAQELFVQRGNRLVLVRVDGFSRAVDSTKGAQHTLRTLANRLG</sequence>
<dbReference type="EMBL" id="JBHSQJ010000117">
    <property type="protein sequence ID" value="MFC5910389.1"/>
    <property type="molecule type" value="Genomic_DNA"/>
</dbReference>
<comment type="caution">
    <text evidence="1">The sequence shown here is derived from an EMBL/GenBank/DDBJ whole genome shotgun (WGS) entry which is preliminary data.</text>
</comment>
<keyword evidence="2" id="KW-1185">Reference proteome</keyword>